<reference evidence="5 6" key="1">
    <citation type="submission" date="2024-06" db="EMBL/GenBank/DDBJ databases">
        <authorList>
            <person name="Kraege A."/>
            <person name="Thomma B."/>
        </authorList>
    </citation>
    <scope>NUCLEOTIDE SEQUENCE [LARGE SCALE GENOMIC DNA]</scope>
</reference>
<feature type="compositionally biased region" description="Basic residues" evidence="3">
    <location>
        <begin position="327"/>
        <end position="340"/>
    </location>
</feature>
<feature type="region of interest" description="Disordered" evidence="3">
    <location>
        <begin position="168"/>
        <end position="350"/>
    </location>
</feature>
<dbReference type="Pfam" id="PF08585">
    <property type="entry name" value="RMI1_N_C"/>
    <property type="match status" value="1"/>
</dbReference>
<feature type="compositionally biased region" description="Basic and acidic residues" evidence="3">
    <location>
        <begin position="312"/>
        <end position="326"/>
    </location>
</feature>
<feature type="compositionally biased region" description="Polar residues" evidence="3">
    <location>
        <begin position="201"/>
        <end position="214"/>
    </location>
</feature>
<evidence type="ECO:0000256" key="1">
    <source>
        <dbReference type="ARBA" id="ARBA00004123"/>
    </source>
</evidence>
<dbReference type="PANTHER" id="PTHR13681">
    <property type="entry name" value="SURVIVAL OF MOTOR NEURON-RELATED-SPLICING FACTOR 30-RELATED"/>
    <property type="match status" value="1"/>
</dbReference>
<evidence type="ECO:0000256" key="2">
    <source>
        <dbReference type="ARBA" id="ARBA00023242"/>
    </source>
</evidence>
<evidence type="ECO:0000259" key="4">
    <source>
        <dbReference type="Pfam" id="PF08585"/>
    </source>
</evidence>
<feature type="region of interest" description="Disordered" evidence="3">
    <location>
        <begin position="393"/>
        <end position="440"/>
    </location>
</feature>
<name>A0ABP1G1B6_9CHLO</name>
<sequence>MEELAAEGWRLRKGAEDTLADVSKEQFISLRDAALNADLRKIGDATLPEGINRTAGPLKGPHVLQIVSCIDVGHPSKGGVTGSSAQRLLLLKLTDSKTICKALEFRPIQKAEGNSIAPGAKVLIAGATVKAGIILVDTRSLKLLGGRVDELYEAWEFQKKFGGSARPAAAADPAAEMDRPPQFKTFVPGKTRVPKRPPVNAGTNGHSAGSNDASDTGHLRPVEPNARVNAPPGFEHHPTPQTQSRLQQPRSTADQSQAATPASRAAAQHDAQAGSMSARDAAPQKPAPRAAMPLPGDAAARQLQGSSAAKSRLQERLAANEEDQRGKGRGRGRGRGRRGRYRDDEEEGGMTLEEWEAQQGAQSVAAPGAAMSDEALARQLQRQLDMEDAALAAVQHDREPPGSAEEDLRTSLFAFDQPSEGRHDRGRGFRQGGRGRGRRY</sequence>
<dbReference type="PANTHER" id="PTHR13681:SF24">
    <property type="entry name" value="TUDOR DOMAIN-CONTAINING PROTEIN 3"/>
    <property type="match status" value="1"/>
</dbReference>
<comment type="subcellular location">
    <subcellularLocation>
        <location evidence="1">Nucleus</location>
    </subcellularLocation>
</comment>
<evidence type="ECO:0000313" key="6">
    <source>
        <dbReference type="Proteomes" id="UP001497392"/>
    </source>
</evidence>
<feature type="compositionally biased region" description="Low complexity" evidence="3">
    <location>
        <begin position="255"/>
        <end position="273"/>
    </location>
</feature>
<evidence type="ECO:0000256" key="3">
    <source>
        <dbReference type="SAM" id="MobiDB-lite"/>
    </source>
</evidence>
<gene>
    <name evidence="5" type="primary">g8813</name>
    <name evidence="5" type="ORF">VP750_LOCUS7915</name>
</gene>
<dbReference type="SMART" id="SM01161">
    <property type="entry name" value="DUF1767"/>
    <property type="match status" value="1"/>
</dbReference>
<dbReference type="InterPro" id="IPR042470">
    <property type="entry name" value="RMI1_N_C_sf"/>
</dbReference>
<keyword evidence="2" id="KW-0539">Nucleus</keyword>
<organism evidence="5 6">
    <name type="scientific">Coccomyxa viridis</name>
    <dbReference type="NCBI Taxonomy" id="1274662"/>
    <lineage>
        <taxon>Eukaryota</taxon>
        <taxon>Viridiplantae</taxon>
        <taxon>Chlorophyta</taxon>
        <taxon>core chlorophytes</taxon>
        <taxon>Trebouxiophyceae</taxon>
        <taxon>Trebouxiophyceae incertae sedis</taxon>
        <taxon>Coccomyxaceae</taxon>
        <taxon>Coccomyxa</taxon>
    </lineage>
</organism>
<feature type="compositionally biased region" description="Polar residues" evidence="3">
    <location>
        <begin position="239"/>
        <end position="254"/>
    </location>
</feature>
<proteinExistence type="predicted"/>
<accession>A0ABP1G1B6</accession>
<protein>
    <submittedName>
        <fullName evidence="5">G8813 protein</fullName>
    </submittedName>
</protein>
<keyword evidence="6" id="KW-1185">Reference proteome</keyword>
<evidence type="ECO:0000313" key="5">
    <source>
        <dbReference type="EMBL" id="CAL5226009.1"/>
    </source>
</evidence>
<dbReference type="Proteomes" id="UP001497392">
    <property type="component" value="Unassembled WGS sequence"/>
</dbReference>
<comment type="caution">
    <text evidence="5">The sequence shown here is derived from an EMBL/GenBank/DDBJ whole genome shotgun (WGS) entry which is preliminary data.</text>
</comment>
<feature type="domain" description="RecQ mediated genome instability protein 1 OB-fold" evidence="4">
    <location>
        <begin position="48"/>
        <end position="158"/>
    </location>
</feature>
<dbReference type="InterPro" id="IPR013894">
    <property type="entry name" value="RMI1_OB"/>
</dbReference>
<dbReference type="EMBL" id="CAXHTA020000015">
    <property type="protein sequence ID" value="CAL5226009.1"/>
    <property type="molecule type" value="Genomic_DNA"/>
</dbReference>
<dbReference type="Gene3D" id="2.40.50.770">
    <property type="entry name" value="RecQ-mediated genome instability protein Rmi1, C-terminal domain"/>
    <property type="match status" value="1"/>
</dbReference>